<protein>
    <submittedName>
        <fullName evidence="2 4">Uncharacterized protein</fullName>
    </submittedName>
</protein>
<keyword evidence="1" id="KW-0472">Membrane</keyword>
<organism evidence="4">
    <name type="scientific">Schistosoma curassoni</name>
    <dbReference type="NCBI Taxonomy" id="6186"/>
    <lineage>
        <taxon>Eukaryota</taxon>
        <taxon>Metazoa</taxon>
        <taxon>Spiralia</taxon>
        <taxon>Lophotrochozoa</taxon>
        <taxon>Platyhelminthes</taxon>
        <taxon>Trematoda</taxon>
        <taxon>Digenea</taxon>
        <taxon>Strigeidida</taxon>
        <taxon>Schistosomatoidea</taxon>
        <taxon>Schistosomatidae</taxon>
        <taxon>Schistosoma</taxon>
    </lineage>
</organism>
<proteinExistence type="predicted"/>
<keyword evidence="3" id="KW-1185">Reference proteome</keyword>
<dbReference type="Proteomes" id="UP000279833">
    <property type="component" value="Unassembled WGS sequence"/>
</dbReference>
<evidence type="ECO:0000313" key="4">
    <source>
        <dbReference type="WBParaSite" id="SCUD_0002174401-mRNA-1"/>
    </source>
</evidence>
<gene>
    <name evidence="2" type="ORF">SCUD_LOCUS21741</name>
</gene>
<dbReference type="WBParaSite" id="SCUD_0002174401-mRNA-1">
    <property type="protein sequence ID" value="SCUD_0002174401-mRNA-1"/>
    <property type="gene ID" value="SCUD_0002174401"/>
</dbReference>
<name>A0A183L335_9TREM</name>
<keyword evidence="1" id="KW-1133">Transmembrane helix</keyword>
<feature type="transmembrane region" description="Helical" evidence="1">
    <location>
        <begin position="13"/>
        <end position="30"/>
    </location>
</feature>
<reference evidence="2 3" key="2">
    <citation type="submission" date="2018-11" db="EMBL/GenBank/DDBJ databases">
        <authorList>
            <consortium name="Pathogen Informatics"/>
        </authorList>
    </citation>
    <scope>NUCLEOTIDE SEQUENCE [LARGE SCALE GENOMIC DNA]</scope>
    <source>
        <strain evidence="2">Dakar</strain>
        <strain evidence="3">Dakar, Senegal</strain>
    </source>
</reference>
<evidence type="ECO:0000256" key="1">
    <source>
        <dbReference type="SAM" id="Phobius"/>
    </source>
</evidence>
<dbReference type="EMBL" id="UZAK01047299">
    <property type="protein sequence ID" value="VDP76394.1"/>
    <property type="molecule type" value="Genomic_DNA"/>
</dbReference>
<keyword evidence="1" id="KW-0812">Transmembrane</keyword>
<reference evidence="4" key="1">
    <citation type="submission" date="2016-06" db="UniProtKB">
        <authorList>
            <consortium name="WormBaseParasite"/>
        </authorList>
    </citation>
    <scope>IDENTIFICATION</scope>
</reference>
<evidence type="ECO:0000313" key="3">
    <source>
        <dbReference type="Proteomes" id="UP000279833"/>
    </source>
</evidence>
<evidence type="ECO:0000313" key="2">
    <source>
        <dbReference type="EMBL" id="VDP76394.1"/>
    </source>
</evidence>
<sequence length="31" mass="3805">MKMLLASFLYHPSMFRLMIISFQFLILNWVL</sequence>
<accession>A0A183L335</accession>
<dbReference type="AlphaFoldDB" id="A0A183L335"/>